<organism evidence="1 2">
    <name type="scientific">Acer negundo</name>
    <name type="common">Box elder</name>
    <dbReference type="NCBI Taxonomy" id="4023"/>
    <lineage>
        <taxon>Eukaryota</taxon>
        <taxon>Viridiplantae</taxon>
        <taxon>Streptophyta</taxon>
        <taxon>Embryophyta</taxon>
        <taxon>Tracheophyta</taxon>
        <taxon>Spermatophyta</taxon>
        <taxon>Magnoliopsida</taxon>
        <taxon>eudicotyledons</taxon>
        <taxon>Gunneridae</taxon>
        <taxon>Pentapetalae</taxon>
        <taxon>rosids</taxon>
        <taxon>malvids</taxon>
        <taxon>Sapindales</taxon>
        <taxon>Sapindaceae</taxon>
        <taxon>Hippocastanoideae</taxon>
        <taxon>Acereae</taxon>
        <taxon>Acer</taxon>
    </lineage>
</organism>
<proteinExistence type="predicted"/>
<dbReference type="Proteomes" id="UP001064489">
    <property type="component" value="Chromosome 4"/>
</dbReference>
<reference evidence="1" key="1">
    <citation type="journal article" date="2022" name="Plant J.">
        <title>Strategies of tolerance reflected in two North American maple genomes.</title>
        <authorList>
            <person name="McEvoy S.L."/>
            <person name="Sezen U.U."/>
            <person name="Trouern-Trend A."/>
            <person name="McMahon S.M."/>
            <person name="Schaberg P.G."/>
            <person name="Yang J."/>
            <person name="Wegrzyn J.L."/>
            <person name="Swenson N.G."/>
        </authorList>
    </citation>
    <scope>NUCLEOTIDE SEQUENCE</scope>
    <source>
        <strain evidence="1">91603</strain>
    </source>
</reference>
<dbReference type="EMBL" id="JAJSOW010000101">
    <property type="protein sequence ID" value="KAI9182414.1"/>
    <property type="molecule type" value="Genomic_DNA"/>
</dbReference>
<gene>
    <name evidence="1" type="ORF">LWI28_025124</name>
</gene>
<name>A0AAD5J236_ACENE</name>
<comment type="caution">
    <text evidence="1">The sequence shown here is derived from an EMBL/GenBank/DDBJ whole genome shotgun (WGS) entry which is preliminary data.</text>
</comment>
<sequence>MGCYYCLQCMHNAEVLWCKKRSKSLLFTPLNLKLPSRQQLKNLGFDRPPSPTTGSFGPIFLSFLFIQF</sequence>
<dbReference type="AlphaFoldDB" id="A0AAD5J236"/>
<reference evidence="1" key="2">
    <citation type="submission" date="2023-02" db="EMBL/GenBank/DDBJ databases">
        <authorList>
            <person name="Swenson N.G."/>
            <person name="Wegrzyn J.L."/>
            <person name="Mcevoy S.L."/>
        </authorList>
    </citation>
    <scope>NUCLEOTIDE SEQUENCE</scope>
    <source>
        <strain evidence="1">91603</strain>
        <tissue evidence="1">Leaf</tissue>
    </source>
</reference>
<accession>A0AAD5J236</accession>
<protein>
    <submittedName>
        <fullName evidence="1">Uncharacterized protein</fullName>
    </submittedName>
</protein>
<evidence type="ECO:0000313" key="1">
    <source>
        <dbReference type="EMBL" id="KAI9182414.1"/>
    </source>
</evidence>
<keyword evidence="2" id="KW-1185">Reference proteome</keyword>
<evidence type="ECO:0000313" key="2">
    <source>
        <dbReference type="Proteomes" id="UP001064489"/>
    </source>
</evidence>